<proteinExistence type="predicted"/>
<dbReference type="GO" id="GO:0050485">
    <property type="term" value="F:oxidoreductase activity, acting on X-H and Y-H to form an X-Y bond, with a disulfide as acceptor"/>
    <property type="evidence" value="ECO:0007669"/>
    <property type="project" value="InterPro"/>
</dbReference>
<evidence type="ECO:0000313" key="3">
    <source>
        <dbReference type="EMBL" id="CAG23406.1"/>
    </source>
</evidence>
<dbReference type="eggNOG" id="ENOG502Z7RC">
    <property type="taxonomic scope" value="Bacteria"/>
</dbReference>
<name>Q6LH24_PHOPR</name>
<dbReference type="PIRSF" id="PIRSF011588">
    <property type="entry name" value="Gly_sarc_betain_red_a/b"/>
    <property type="match status" value="1"/>
</dbReference>
<dbReference type="Pfam" id="PF09338">
    <property type="entry name" value="Gly_reductase"/>
    <property type="match status" value="1"/>
</dbReference>
<accession>Q6LH24</accession>
<dbReference type="KEGG" id="ppr:PBPRB1544"/>
<keyword evidence="2" id="KW-0670">Pyruvate</keyword>
<evidence type="ECO:0000256" key="1">
    <source>
        <dbReference type="PIRSR" id="PIRSR011588-50"/>
    </source>
</evidence>
<dbReference type="HOGENOM" id="CLU_050376_0_0_6"/>
<dbReference type="InterPro" id="IPR015417">
    <property type="entry name" value="Gly_reductase_pB_sua/b"/>
</dbReference>
<feature type="active site" description="Schiff-base intermediate with substrate; via pyruvic acid" evidence="1">
    <location>
        <position position="248"/>
    </location>
</feature>
<dbReference type="InterPro" id="IPR016585">
    <property type="entry name" value="Gly/sarc/bet_Rdtase_B_asu/bsu"/>
</dbReference>
<dbReference type="Proteomes" id="UP000000593">
    <property type="component" value="Chromosome 2"/>
</dbReference>
<feature type="modified residue" description="Pyruvic acid (Cys)" evidence="2">
    <location>
        <position position="248"/>
    </location>
</feature>
<sequence length="434" mass="47425">MEKQMKLELGNINIRDLAFGSTSEIKENTVVIDEHELKGYLCELDHRIRSIELSIAKPGDSTRIMPVKDAIEPRVKVSGGGEIFPGRHLGEETMVGEGRTHVLKGMAVVTTGEIVGFQEGIIDMSGPGAEFTPFSRTLNLVIQCEVEDSCNQYDHEAVVRLVGLEAGRWIGKLGEHITPDEIETYETKPLLEQAAQHPTLPKVGYVYMLQSQGLLHDTYYYGVDVKGILPTLMYPTEVMDGAIISGNCVSACDKNTSYVHQNSPVIYDLYRHHGVDYNFMGVIVTNENVTLRDKERSSNFVVKLAKQMGWDAAIVSEEGFGNPDADLMMNCSKLEAAGIQTVLLTDEYAGQNGESQSLADSHKSADAVVTNGNANQLITLPAMNRVIGHDRYADIVAGGFNGSLHEDGSITVELQAIIGATSELGFHFLTTKAC</sequence>
<dbReference type="STRING" id="298386.PBPRB1544"/>
<dbReference type="EMBL" id="CR378679">
    <property type="protein sequence ID" value="CAG23406.1"/>
    <property type="molecule type" value="Genomic_DNA"/>
</dbReference>
<reference evidence="4" key="1">
    <citation type="journal article" date="2005" name="Science">
        <title>Life at depth: Photobacterium profundum genome sequence and expression analysis.</title>
        <authorList>
            <person name="Vezzi A."/>
            <person name="Campanaro S."/>
            <person name="D'Angelo M."/>
            <person name="Simonato F."/>
            <person name="Vitulo N."/>
            <person name="Lauro F.M."/>
            <person name="Cestaro A."/>
            <person name="Malacrida G."/>
            <person name="Simionati B."/>
            <person name="Cannata N."/>
            <person name="Romualdi C."/>
            <person name="Bartlett D.H."/>
            <person name="Valle G."/>
        </authorList>
    </citation>
    <scope>NUCLEOTIDE SEQUENCE [LARGE SCALE GENOMIC DNA]</scope>
    <source>
        <strain evidence="4">ATCC BAA-1253 / SS9</strain>
    </source>
</reference>
<keyword evidence="4" id="KW-1185">Reference proteome</keyword>
<organism evidence="3 4">
    <name type="scientific">Photobacterium profundum (strain SS9)</name>
    <dbReference type="NCBI Taxonomy" id="298386"/>
    <lineage>
        <taxon>Bacteria</taxon>
        <taxon>Pseudomonadati</taxon>
        <taxon>Pseudomonadota</taxon>
        <taxon>Gammaproteobacteria</taxon>
        <taxon>Vibrionales</taxon>
        <taxon>Vibrionaceae</taxon>
        <taxon>Photobacterium</taxon>
    </lineage>
</organism>
<dbReference type="AlphaFoldDB" id="Q6LH24"/>
<protein>
    <submittedName>
        <fullName evidence="3">Hypothetical glycine reductase proprotein GrdE</fullName>
    </submittedName>
</protein>
<gene>
    <name evidence="3" type="primary">GRDE</name>
    <name evidence="3" type="ordered locus">PBPRB1544</name>
</gene>
<keyword evidence="1" id="KW-0704">Schiff base</keyword>
<evidence type="ECO:0000313" key="4">
    <source>
        <dbReference type="Proteomes" id="UP000000593"/>
    </source>
</evidence>
<evidence type="ECO:0000256" key="2">
    <source>
        <dbReference type="PIRSR" id="PIRSR011588-51"/>
    </source>
</evidence>